<comment type="similarity">
    <text evidence="1">Belongs to the PPR family. P subfamily.</text>
</comment>
<dbReference type="NCBIfam" id="TIGR00756">
    <property type="entry name" value="PPR"/>
    <property type="match status" value="3"/>
</dbReference>
<feature type="compositionally biased region" description="Polar residues" evidence="3">
    <location>
        <begin position="76"/>
        <end position="104"/>
    </location>
</feature>
<sequence>MSTTFDPLNDHSNGLDHTQDHDHDTVHSSTVFATPRSRAQPVAKRSLHHTSSYYSQSTSYDSNTNHRATIAAYPTSNAPVSASHSPAPIVSNSRPSEHNTSPSRITRRDSQYEAQRVKAPQYLLITIPDTERRAKDGMFVLSVQFVRLREHLVEEHPEVIVPVLPPERSLISASDIHSMRLFVERVSKHPILSQDYELQIFIESEFGFLPPAKPTKILGKLLNIGVKRFSSGANSTLSLGDTDDEFEEERAASIKVEAKLQTVIKNLDKEIKARRDFSSKESELATFCNAWAAGESMPEMARQVGGDATVLGSFLDYKLQHVQTLSSALDYRLSVLGEYDAAIKTTESKRKTMERLRSSTNINPEKVTDSIDDLEDAVLFEGNMKMRMEQVSAALTKDLEGYRQQSQEDLLRCLRQYSQRQIGFEKAKLEELLQMPSTMSLVKHGSYTYSASTSTVVRSIHNEAIASTEASIPTSGATTSTDLSNQKMSIPSELAQESPLDSVMDQGPASSQISQLMKRIITPGEALPRQDFEMELYRIGSLLLSHQGLSPEFLRVPANQQDIIATGLDSLLAAAYRNPDPNVRSVEQMVDLLAGYDLLRVIERGNLHRLQSALAAPIQDTLRPWTPTTEKQESLDRALKEAVINRGLKQYDREEWKIQTRRFRLALALARETGKSPTEEEYTRFMRICRKSGLYQEQELALHHFLDHEGSPSEKMFREYIKGLVRQNRMEHAQEVFNNMKRRGIAPSLVSYGVLVEGYGRRLDFKKMKNVVRSLESAGLAPSLVMYTSMMGSYIRAGELDLARQVYDQLQQRNDMELDYQAQNVIANLMRLQRRQGEQAFYKPGTPVTPPSALAGDMGDYTEAEYNSVIAINHELIKVAESMDTIRLARKFKKLRDRGLRPNTTTFNIILHMLNQTGKLEDGLQVLDYMKSTKEAQPDTVTFSTLLHGAVDQGKVELGWSLYDEMMSKSLLPTLKTYSSLIELVGLDPRSKFGRATVRRYFIPSEKPQVRYAVKASVEEQVGLNFATQLYNQLCNQGLQPNEYIFGALLNLTIRGGYMGLAQPVYLEMTRQNVQPNTAIMTTLIKGFEIQKDFESGWRVWRNMVETGIPRNVITYHHLLRLCERSLPNPMMLAELLESDGDVSEGSCAGEKKKRGRRRKSSKDDTKASELLENTARIPLKIWTEVRNQMVVDQVHWDRVQQFRRKEVDRRIWRPIPKEVGLVRDASEVGDDARDVSMAASFDEYLDLFEKKAASNEARQDGSHGRSGDETTTTMIQEIYTGGGDEFVPKRGAIEPFLLQWDKETLSPILKKDEAKKDKATKGMTEESKCDSPASPVVKESSDGPSSPVAKESKGRMSQKKRRRLAELRQQKELQQSQPRPVEVHHVASGSL</sequence>
<dbReference type="PROSITE" id="PS51375">
    <property type="entry name" value="PPR"/>
    <property type="match status" value="6"/>
</dbReference>
<comment type="caution">
    <text evidence="5">The sequence shown here is derived from an EMBL/GenBank/DDBJ whole genome shotgun (WGS) entry which is preliminary data.</text>
</comment>
<dbReference type="Gene3D" id="1.20.1270.60">
    <property type="entry name" value="Arfaptin homology (AH) domain/BAR domain"/>
    <property type="match status" value="1"/>
</dbReference>
<feature type="repeat" description="PPR" evidence="2">
    <location>
        <begin position="783"/>
        <end position="813"/>
    </location>
</feature>
<feature type="region of interest" description="Disordered" evidence="3">
    <location>
        <begin position="1142"/>
        <end position="1170"/>
    </location>
</feature>
<dbReference type="Gene3D" id="1.25.40.10">
    <property type="entry name" value="Tetratricopeptide repeat domain"/>
    <property type="match status" value="3"/>
</dbReference>
<protein>
    <submittedName>
        <fullName evidence="5">Vacuolar protein sorting-associated protein 17</fullName>
    </submittedName>
</protein>
<gene>
    <name evidence="5" type="primary">VPS17</name>
    <name evidence="5" type="ORF">BG006_003160</name>
</gene>
<feature type="repeat" description="PPR" evidence="2">
    <location>
        <begin position="713"/>
        <end position="747"/>
    </location>
</feature>
<feature type="compositionally biased region" description="Basic and acidic residues" evidence="3">
    <location>
        <begin position="13"/>
        <end position="26"/>
    </location>
</feature>
<feature type="repeat" description="PPR" evidence="2">
    <location>
        <begin position="748"/>
        <end position="782"/>
    </location>
</feature>
<dbReference type="InterPro" id="IPR011990">
    <property type="entry name" value="TPR-like_helical_dom_sf"/>
</dbReference>
<organism evidence="5 6">
    <name type="scientific">Podila minutissima</name>
    <dbReference type="NCBI Taxonomy" id="64525"/>
    <lineage>
        <taxon>Eukaryota</taxon>
        <taxon>Fungi</taxon>
        <taxon>Fungi incertae sedis</taxon>
        <taxon>Mucoromycota</taxon>
        <taxon>Mortierellomycotina</taxon>
        <taxon>Mortierellomycetes</taxon>
        <taxon>Mortierellales</taxon>
        <taxon>Mortierellaceae</taxon>
        <taxon>Podila</taxon>
    </lineage>
</organism>
<dbReference type="InterPro" id="IPR001683">
    <property type="entry name" value="PX_dom"/>
</dbReference>
<evidence type="ECO:0000313" key="5">
    <source>
        <dbReference type="EMBL" id="KAF9333794.1"/>
    </source>
</evidence>
<feature type="repeat" description="PPR" evidence="2">
    <location>
        <begin position="1077"/>
        <end position="1111"/>
    </location>
</feature>
<feature type="region of interest" description="Disordered" evidence="3">
    <location>
        <begin position="76"/>
        <end position="112"/>
    </location>
</feature>
<dbReference type="InterPro" id="IPR027267">
    <property type="entry name" value="AH/BAR_dom_sf"/>
</dbReference>
<dbReference type="InterPro" id="IPR050872">
    <property type="entry name" value="PPR_P_subfamily"/>
</dbReference>
<feature type="compositionally biased region" description="Basic and acidic residues" evidence="3">
    <location>
        <begin position="1312"/>
        <end position="1330"/>
    </location>
</feature>
<dbReference type="GO" id="GO:0035091">
    <property type="term" value="F:phosphatidylinositol binding"/>
    <property type="evidence" value="ECO:0007669"/>
    <property type="project" value="InterPro"/>
</dbReference>
<feature type="compositionally biased region" description="Polar residues" evidence="3">
    <location>
        <begin position="1"/>
        <end position="12"/>
    </location>
</feature>
<dbReference type="Proteomes" id="UP000696485">
    <property type="component" value="Unassembled WGS sequence"/>
</dbReference>
<feature type="region of interest" description="Disordered" evidence="3">
    <location>
        <begin position="1"/>
        <end position="62"/>
    </location>
</feature>
<evidence type="ECO:0000313" key="6">
    <source>
        <dbReference type="Proteomes" id="UP000696485"/>
    </source>
</evidence>
<dbReference type="Pfam" id="PF13041">
    <property type="entry name" value="PPR_2"/>
    <property type="match status" value="2"/>
</dbReference>
<dbReference type="PANTHER" id="PTHR46128:SF329">
    <property type="entry name" value="MITOCHONDRIAL GROUP I INTRON SPLICING FACTOR DMR1"/>
    <property type="match status" value="1"/>
</dbReference>
<feature type="region of interest" description="Disordered" evidence="3">
    <location>
        <begin position="1312"/>
        <end position="1392"/>
    </location>
</feature>
<name>A0A9P5VNC9_9FUNG</name>
<proteinExistence type="inferred from homology"/>
<dbReference type="Pfam" id="PF01535">
    <property type="entry name" value="PPR"/>
    <property type="match status" value="1"/>
</dbReference>
<evidence type="ECO:0000256" key="2">
    <source>
        <dbReference type="PROSITE-ProRule" id="PRU00708"/>
    </source>
</evidence>
<dbReference type="SUPFAM" id="SSF64268">
    <property type="entry name" value="PX domain"/>
    <property type="match status" value="1"/>
</dbReference>
<reference evidence="5" key="1">
    <citation type="journal article" date="2020" name="Fungal Divers.">
        <title>Resolving the Mortierellaceae phylogeny through synthesis of multi-gene phylogenetics and phylogenomics.</title>
        <authorList>
            <person name="Vandepol N."/>
            <person name="Liber J."/>
            <person name="Desiro A."/>
            <person name="Na H."/>
            <person name="Kennedy M."/>
            <person name="Barry K."/>
            <person name="Grigoriev I.V."/>
            <person name="Miller A.N."/>
            <person name="O'Donnell K."/>
            <person name="Stajich J.E."/>
            <person name="Bonito G."/>
        </authorList>
    </citation>
    <scope>NUCLEOTIDE SEQUENCE</scope>
    <source>
        <strain evidence="5">NVP1</strain>
    </source>
</reference>
<dbReference type="InterPro" id="IPR002885">
    <property type="entry name" value="PPR_rpt"/>
</dbReference>
<dbReference type="PANTHER" id="PTHR46128">
    <property type="entry name" value="MITOCHONDRIAL GROUP I INTRON SPLICING FACTOR CCM1"/>
    <property type="match status" value="1"/>
</dbReference>
<keyword evidence="6" id="KW-1185">Reference proteome</keyword>
<evidence type="ECO:0000256" key="3">
    <source>
        <dbReference type="SAM" id="MobiDB-lite"/>
    </source>
</evidence>
<evidence type="ECO:0000256" key="1">
    <source>
        <dbReference type="ARBA" id="ARBA00007626"/>
    </source>
</evidence>
<feature type="domain" description="PX" evidence="4">
    <location>
        <begin position="144"/>
        <end position="204"/>
    </location>
</feature>
<feature type="compositionally biased region" description="Basic residues" evidence="3">
    <location>
        <begin position="1152"/>
        <end position="1161"/>
    </location>
</feature>
<feature type="compositionally biased region" description="Low complexity" evidence="3">
    <location>
        <begin position="50"/>
        <end position="62"/>
    </location>
</feature>
<dbReference type="EMBL" id="JAAAUY010000182">
    <property type="protein sequence ID" value="KAF9333794.1"/>
    <property type="molecule type" value="Genomic_DNA"/>
</dbReference>
<accession>A0A9P5VNC9</accession>
<feature type="repeat" description="PPR" evidence="2">
    <location>
        <begin position="939"/>
        <end position="973"/>
    </location>
</feature>
<feature type="repeat" description="PPR" evidence="2">
    <location>
        <begin position="903"/>
        <end position="933"/>
    </location>
</feature>
<dbReference type="Gene3D" id="3.30.1520.10">
    <property type="entry name" value="Phox-like domain"/>
    <property type="match status" value="1"/>
</dbReference>
<dbReference type="Pfam" id="PF13812">
    <property type="entry name" value="PPR_3"/>
    <property type="match status" value="1"/>
</dbReference>
<evidence type="ECO:0000259" key="4">
    <source>
        <dbReference type="Pfam" id="PF00787"/>
    </source>
</evidence>
<dbReference type="InterPro" id="IPR036871">
    <property type="entry name" value="PX_dom_sf"/>
</dbReference>
<dbReference type="Pfam" id="PF00787">
    <property type="entry name" value="PX"/>
    <property type="match status" value="1"/>
</dbReference>